<keyword evidence="1" id="KW-0472">Membrane</keyword>
<feature type="transmembrane region" description="Helical" evidence="1">
    <location>
        <begin position="28"/>
        <end position="46"/>
    </location>
</feature>
<accession>A0ABW2SPU4</accession>
<feature type="transmembrane region" description="Helical" evidence="1">
    <location>
        <begin position="125"/>
        <end position="147"/>
    </location>
</feature>
<reference evidence="3" key="1">
    <citation type="journal article" date="2019" name="Int. J. Syst. Evol. Microbiol.">
        <title>The Global Catalogue of Microorganisms (GCM) 10K type strain sequencing project: providing services to taxonomists for standard genome sequencing and annotation.</title>
        <authorList>
            <consortium name="The Broad Institute Genomics Platform"/>
            <consortium name="The Broad Institute Genome Sequencing Center for Infectious Disease"/>
            <person name="Wu L."/>
            <person name="Ma J."/>
        </authorList>
    </citation>
    <scope>NUCLEOTIDE SEQUENCE [LARGE SCALE GENOMIC DNA]</scope>
    <source>
        <strain evidence="3">CCUG 56698</strain>
    </source>
</reference>
<evidence type="ECO:0000313" key="3">
    <source>
        <dbReference type="Proteomes" id="UP001596527"/>
    </source>
</evidence>
<dbReference type="EMBL" id="JBHTEF010000001">
    <property type="protein sequence ID" value="MFC7582166.1"/>
    <property type="molecule type" value="Genomic_DNA"/>
</dbReference>
<evidence type="ECO:0000256" key="1">
    <source>
        <dbReference type="SAM" id="Phobius"/>
    </source>
</evidence>
<protein>
    <recommendedName>
        <fullName evidence="4">FUSC family protein</fullName>
    </recommendedName>
</protein>
<gene>
    <name evidence="2" type="ORF">ACFQWG_13285</name>
</gene>
<keyword evidence="1" id="KW-0812">Transmembrane</keyword>
<feature type="transmembrane region" description="Helical" evidence="1">
    <location>
        <begin position="202"/>
        <end position="223"/>
    </location>
</feature>
<sequence>MTADATRTTSPTTGIGVPTRVQHLRSGLFAFFFTPIALGMLGLAVTDSQSVAAVGQPLSSSVSMAGLLISTVLLGLIAVNADESPTGMVVMTAWSLAIGVLQLLGHTPVPAELFSSVSGSDTSASMLWCLYPVAVFAICLGATLATVEVRRRAVTALSQVDAGNPAAGTEGEGAPAPRDADARLEVVADVYAPGPAHYRERVFVTVSSVILACVAVTALVWAAPSDTLPVAAHGLAGLVPAHPFGTLAGLVAAVCLGVVAWGTRWSLFGAEVVAVFLMVVPAYLVLPVWSTLSGRVATPGASVLTSLSMAAPVVTALGLTLAALGLGAHWTRRRLREDIAHALRAHPAD</sequence>
<name>A0ABW2SPU4_9ACTO</name>
<dbReference type="Proteomes" id="UP001596527">
    <property type="component" value="Unassembled WGS sequence"/>
</dbReference>
<evidence type="ECO:0008006" key="4">
    <source>
        <dbReference type="Google" id="ProtNLM"/>
    </source>
</evidence>
<feature type="transmembrane region" description="Helical" evidence="1">
    <location>
        <begin position="268"/>
        <end position="289"/>
    </location>
</feature>
<evidence type="ECO:0000313" key="2">
    <source>
        <dbReference type="EMBL" id="MFC7582166.1"/>
    </source>
</evidence>
<feature type="transmembrane region" description="Helical" evidence="1">
    <location>
        <begin position="58"/>
        <end position="79"/>
    </location>
</feature>
<feature type="transmembrane region" description="Helical" evidence="1">
    <location>
        <begin position="309"/>
        <end position="328"/>
    </location>
</feature>
<organism evidence="2 3">
    <name type="scientific">Schaalia naturae</name>
    <dbReference type="NCBI Taxonomy" id="635203"/>
    <lineage>
        <taxon>Bacteria</taxon>
        <taxon>Bacillati</taxon>
        <taxon>Actinomycetota</taxon>
        <taxon>Actinomycetes</taxon>
        <taxon>Actinomycetales</taxon>
        <taxon>Actinomycetaceae</taxon>
        <taxon>Schaalia</taxon>
    </lineage>
</organism>
<feature type="transmembrane region" description="Helical" evidence="1">
    <location>
        <begin position="243"/>
        <end position="261"/>
    </location>
</feature>
<feature type="transmembrane region" description="Helical" evidence="1">
    <location>
        <begin position="86"/>
        <end position="105"/>
    </location>
</feature>
<keyword evidence="1" id="KW-1133">Transmembrane helix</keyword>
<proteinExistence type="predicted"/>
<keyword evidence="3" id="KW-1185">Reference proteome</keyword>
<dbReference type="RefSeq" id="WP_380976049.1">
    <property type="nucleotide sequence ID" value="NZ_JBHTEF010000001.1"/>
</dbReference>
<comment type="caution">
    <text evidence="2">The sequence shown here is derived from an EMBL/GenBank/DDBJ whole genome shotgun (WGS) entry which is preliminary data.</text>
</comment>